<gene>
    <name evidence="2" type="ORF">VE25_09760</name>
</gene>
<comment type="caution">
    <text evidence="2">The sequence shown here is derived from an EMBL/GenBank/DDBJ whole genome shotgun (WGS) entry which is preliminary data.</text>
</comment>
<keyword evidence="3" id="KW-1185">Reference proteome</keyword>
<proteinExistence type="predicted"/>
<feature type="domain" description="CHAD" evidence="1">
    <location>
        <begin position="9"/>
        <end position="285"/>
    </location>
</feature>
<dbReference type="PANTHER" id="PTHR39339:SF1">
    <property type="entry name" value="CHAD DOMAIN-CONTAINING PROTEIN"/>
    <property type="match status" value="1"/>
</dbReference>
<dbReference type="Proteomes" id="UP000033632">
    <property type="component" value="Unassembled WGS sequence"/>
</dbReference>
<dbReference type="RefSeq" id="WP_046108417.1">
    <property type="nucleotide sequence ID" value="NZ_JZEX01000097.1"/>
</dbReference>
<evidence type="ECO:0000313" key="2">
    <source>
        <dbReference type="EMBL" id="KKB12051.1"/>
    </source>
</evidence>
<dbReference type="InterPro" id="IPR038186">
    <property type="entry name" value="CHAD_dom_sf"/>
</dbReference>
<dbReference type="PROSITE" id="PS51708">
    <property type="entry name" value="CHAD"/>
    <property type="match status" value="1"/>
</dbReference>
<reference evidence="2 3" key="1">
    <citation type="submission" date="2015-03" db="EMBL/GenBank/DDBJ databases">
        <authorList>
            <person name="Hassan Y.I."/>
            <person name="Lepp D."/>
            <person name="Li X.-Z."/>
            <person name="Zhou T."/>
        </authorList>
    </citation>
    <scope>NUCLEOTIDE SEQUENCE [LARGE SCALE GENOMIC DNA]</scope>
    <source>
        <strain evidence="2 3">BD-c194</strain>
    </source>
</reference>
<accession>A0A0F5FT68</accession>
<dbReference type="PATRIC" id="fig|443610.3.peg.121"/>
<evidence type="ECO:0000313" key="3">
    <source>
        <dbReference type="Proteomes" id="UP000033632"/>
    </source>
</evidence>
<dbReference type="AlphaFoldDB" id="A0A0F5FT68"/>
<dbReference type="PANTHER" id="PTHR39339">
    <property type="entry name" value="SLR1444 PROTEIN"/>
    <property type="match status" value="1"/>
</dbReference>
<dbReference type="Pfam" id="PF05235">
    <property type="entry name" value="CHAD"/>
    <property type="match status" value="1"/>
</dbReference>
<name>A0A0F5FT68_9HYPH</name>
<protein>
    <recommendedName>
        <fullName evidence="1">CHAD domain-containing protein</fullName>
    </recommendedName>
</protein>
<dbReference type="STRING" id="443610.VE25_09760"/>
<evidence type="ECO:0000259" key="1">
    <source>
        <dbReference type="PROSITE" id="PS51708"/>
    </source>
</evidence>
<sequence>MVFRFLPDDKSAAAAVRRIARQEIAAALAETADERQSFDTRVHGARRRCKRLRGLARLVRPQFGGYARVNTAVREAMAGLAHTRDAAVIVETLDGLTAHGADGVAEDTFVRVRQALSARVEQVGGNEQQRLIADLSGHLRALADEVESWRLDRKGFAALEGGLTRIYAGMGKAMRAALAAPDDEALHEWRKLVKYHWHHITLMRETAPDVLGPQRALADELGEALGDHHNLSVLIRMLPVLAEESDRAGIAAAARRKQERLAERAFFIGRQVAAEPPKALAKRFGGYWKLMYG</sequence>
<dbReference type="EMBL" id="JZEX01000097">
    <property type="protein sequence ID" value="KKB12051.1"/>
    <property type="molecule type" value="Genomic_DNA"/>
</dbReference>
<organism evidence="2 3">
    <name type="scientific">Devosia geojensis</name>
    <dbReference type="NCBI Taxonomy" id="443610"/>
    <lineage>
        <taxon>Bacteria</taxon>
        <taxon>Pseudomonadati</taxon>
        <taxon>Pseudomonadota</taxon>
        <taxon>Alphaproteobacteria</taxon>
        <taxon>Hyphomicrobiales</taxon>
        <taxon>Devosiaceae</taxon>
        <taxon>Devosia</taxon>
    </lineage>
</organism>
<dbReference type="SMART" id="SM00880">
    <property type="entry name" value="CHAD"/>
    <property type="match status" value="1"/>
</dbReference>
<dbReference type="OrthoDB" id="9810907at2"/>
<dbReference type="Gene3D" id="1.40.20.10">
    <property type="entry name" value="CHAD domain"/>
    <property type="match status" value="1"/>
</dbReference>
<dbReference type="InterPro" id="IPR007899">
    <property type="entry name" value="CHAD_dom"/>
</dbReference>